<dbReference type="EMBL" id="KN846956">
    <property type="protein sequence ID" value="KIW73957.1"/>
    <property type="molecule type" value="Genomic_DNA"/>
</dbReference>
<proteinExistence type="predicted"/>
<feature type="compositionally biased region" description="Basic and acidic residues" evidence="3">
    <location>
        <begin position="108"/>
        <end position="118"/>
    </location>
</feature>
<sequence length="297" mass="33230">MPKKRKHEQLQDQDDLPITKPPQPEEPSQTEAWTVPAKSKGQLKQEKSERRAKKQKKSKEEAKEQDQSTSHAADVPLLAPVAAEDAPAQGSEEEMKKKKSKKSKKKAKNESDEGDKSAPARFICFVGNLPYDATLDQINAHFSKIAPTSVRHATEKATGKSKGYAFLEFDHYDKMKTCLKLYHHSIFDPEARGRGKDAVDAQEDDKEQTNGKQKKGRRLNVELTAGGGGKSKARKAKISSKNQKLEEERVRRRLKEKAEREKSAPKQKPPPETGANAVEVKDTRGAIHPSRLSRVSH</sequence>
<dbReference type="InterPro" id="IPR035979">
    <property type="entry name" value="RBD_domain_sf"/>
</dbReference>
<dbReference type="InterPro" id="IPR000504">
    <property type="entry name" value="RRM_dom"/>
</dbReference>
<evidence type="ECO:0000259" key="4">
    <source>
        <dbReference type="PROSITE" id="PS50102"/>
    </source>
</evidence>
<accession>A0A0D2EHY7</accession>
<dbReference type="SUPFAM" id="SSF54928">
    <property type="entry name" value="RNA-binding domain, RBD"/>
    <property type="match status" value="1"/>
</dbReference>
<evidence type="ECO:0000313" key="5">
    <source>
        <dbReference type="EMBL" id="KIW73957.1"/>
    </source>
</evidence>
<dbReference type="PROSITE" id="PS50102">
    <property type="entry name" value="RRM"/>
    <property type="match status" value="1"/>
</dbReference>
<protein>
    <recommendedName>
        <fullName evidence="4">RRM domain-containing protein</fullName>
    </recommendedName>
</protein>
<feature type="region of interest" description="Disordered" evidence="3">
    <location>
        <begin position="191"/>
        <end position="297"/>
    </location>
</feature>
<feature type="compositionally biased region" description="Low complexity" evidence="3">
    <location>
        <begin position="72"/>
        <end position="83"/>
    </location>
</feature>
<dbReference type="CDD" id="cd12400">
    <property type="entry name" value="RRM_Nop6"/>
    <property type="match status" value="1"/>
</dbReference>
<keyword evidence="1 2" id="KW-0694">RNA-binding</keyword>
<evidence type="ECO:0000256" key="3">
    <source>
        <dbReference type="SAM" id="MobiDB-lite"/>
    </source>
</evidence>
<keyword evidence="6" id="KW-1185">Reference proteome</keyword>
<dbReference type="AlphaFoldDB" id="A0A0D2EHY7"/>
<reference evidence="5 6" key="1">
    <citation type="submission" date="2015-01" db="EMBL/GenBank/DDBJ databases">
        <title>The Genome Sequence of Capronia semiimmersa CBS27337.</title>
        <authorList>
            <consortium name="The Broad Institute Genomics Platform"/>
            <person name="Cuomo C."/>
            <person name="de Hoog S."/>
            <person name="Gorbushina A."/>
            <person name="Stielow B."/>
            <person name="Teixiera M."/>
            <person name="Abouelleil A."/>
            <person name="Chapman S.B."/>
            <person name="Priest M."/>
            <person name="Young S.K."/>
            <person name="Wortman J."/>
            <person name="Nusbaum C."/>
            <person name="Birren B."/>
        </authorList>
    </citation>
    <scope>NUCLEOTIDE SEQUENCE [LARGE SCALE GENOMIC DNA]</scope>
    <source>
        <strain evidence="5 6">CBS 27337</strain>
    </source>
</reference>
<name>A0A0D2EHY7_9EURO</name>
<dbReference type="GO" id="GO:0019843">
    <property type="term" value="F:rRNA binding"/>
    <property type="evidence" value="ECO:0007669"/>
    <property type="project" value="TreeGrafter"/>
</dbReference>
<evidence type="ECO:0000256" key="2">
    <source>
        <dbReference type="PROSITE-ProRule" id="PRU00176"/>
    </source>
</evidence>
<dbReference type="GO" id="GO:0005730">
    <property type="term" value="C:nucleolus"/>
    <property type="evidence" value="ECO:0007669"/>
    <property type="project" value="TreeGrafter"/>
</dbReference>
<gene>
    <name evidence="5" type="ORF">PV04_02031</name>
</gene>
<dbReference type="Pfam" id="PF00076">
    <property type="entry name" value="RRM_1"/>
    <property type="match status" value="1"/>
</dbReference>
<feature type="compositionally biased region" description="Basic residues" evidence="3">
    <location>
        <begin position="97"/>
        <end position="107"/>
    </location>
</feature>
<dbReference type="STRING" id="5601.A0A0D2EHY7"/>
<dbReference type="InterPro" id="IPR034228">
    <property type="entry name" value="Nop6_RRM"/>
</dbReference>
<dbReference type="Gene3D" id="3.30.70.330">
    <property type="match status" value="1"/>
</dbReference>
<dbReference type="PANTHER" id="PTHR23236:SF51">
    <property type="entry name" value="NUCLEOLAR PROTEIN 6"/>
    <property type="match status" value="1"/>
</dbReference>
<feature type="region of interest" description="Disordered" evidence="3">
    <location>
        <begin position="1"/>
        <end position="119"/>
    </location>
</feature>
<feature type="compositionally biased region" description="Basic and acidic residues" evidence="3">
    <location>
        <begin position="243"/>
        <end position="264"/>
    </location>
</feature>
<dbReference type="PANTHER" id="PTHR23236">
    <property type="entry name" value="EUKARYOTIC TRANSLATION INITIATION FACTOR 4B/4H"/>
    <property type="match status" value="1"/>
</dbReference>
<dbReference type="FunFam" id="3.30.70.330:FF:000376">
    <property type="entry name" value="Putative RNA binding protein"/>
    <property type="match status" value="1"/>
</dbReference>
<dbReference type="InterPro" id="IPR012677">
    <property type="entry name" value="Nucleotide-bd_a/b_plait_sf"/>
</dbReference>
<dbReference type="HOGENOM" id="CLU_037639_0_0_1"/>
<feature type="domain" description="RRM" evidence="4">
    <location>
        <begin position="122"/>
        <end position="226"/>
    </location>
</feature>
<organism evidence="5 6">
    <name type="scientific">Phialophora macrospora</name>
    <dbReference type="NCBI Taxonomy" id="1851006"/>
    <lineage>
        <taxon>Eukaryota</taxon>
        <taxon>Fungi</taxon>
        <taxon>Dikarya</taxon>
        <taxon>Ascomycota</taxon>
        <taxon>Pezizomycotina</taxon>
        <taxon>Eurotiomycetes</taxon>
        <taxon>Chaetothyriomycetidae</taxon>
        <taxon>Chaetothyriales</taxon>
        <taxon>Herpotrichiellaceae</taxon>
        <taxon>Phialophora</taxon>
    </lineage>
</organism>
<evidence type="ECO:0000256" key="1">
    <source>
        <dbReference type="ARBA" id="ARBA00022884"/>
    </source>
</evidence>
<dbReference type="Proteomes" id="UP000054266">
    <property type="component" value="Unassembled WGS sequence"/>
</dbReference>
<dbReference type="SMART" id="SM00360">
    <property type="entry name" value="RRM"/>
    <property type="match status" value="1"/>
</dbReference>
<dbReference type="GO" id="GO:0042274">
    <property type="term" value="P:ribosomal small subunit biogenesis"/>
    <property type="evidence" value="ECO:0007669"/>
    <property type="project" value="TreeGrafter"/>
</dbReference>
<evidence type="ECO:0000313" key="6">
    <source>
        <dbReference type="Proteomes" id="UP000054266"/>
    </source>
</evidence>